<feature type="domain" description="Plastocyanin-like" evidence="6">
    <location>
        <begin position="66"/>
        <end position="176"/>
    </location>
</feature>
<dbReference type="KEGG" id="haz:A9404_08330"/>
<dbReference type="GO" id="GO:0016491">
    <property type="term" value="F:oxidoreductase activity"/>
    <property type="evidence" value="ECO:0007669"/>
    <property type="project" value="UniProtKB-KW"/>
</dbReference>
<dbReference type="InterPro" id="IPR002355">
    <property type="entry name" value="Cu_oxidase_Cu_BS"/>
</dbReference>
<organism evidence="7 8">
    <name type="scientific">Halothiobacillus diazotrophicus</name>
    <dbReference type="NCBI Taxonomy" id="1860122"/>
    <lineage>
        <taxon>Bacteria</taxon>
        <taxon>Pseudomonadati</taxon>
        <taxon>Pseudomonadota</taxon>
        <taxon>Gammaproteobacteria</taxon>
        <taxon>Chromatiales</taxon>
        <taxon>Halothiobacillaceae</taxon>
        <taxon>Halothiobacillus</taxon>
    </lineage>
</organism>
<evidence type="ECO:0000313" key="8">
    <source>
        <dbReference type="Proteomes" id="UP000078596"/>
    </source>
</evidence>
<dbReference type="InterPro" id="IPR006311">
    <property type="entry name" value="TAT_signal"/>
</dbReference>
<proteinExistence type="predicted"/>
<keyword evidence="2" id="KW-0560">Oxidoreductase</keyword>
<evidence type="ECO:0000256" key="2">
    <source>
        <dbReference type="ARBA" id="ARBA00023002"/>
    </source>
</evidence>
<keyword evidence="8" id="KW-1185">Reference proteome</keyword>
<name>A0A191ZKJ7_9GAMM</name>
<dbReference type="InterPro" id="IPR008972">
    <property type="entry name" value="Cupredoxin"/>
</dbReference>
<evidence type="ECO:0000256" key="3">
    <source>
        <dbReference type="ARBA" id="ARBA00023008"/>
    </source>
</evidence>
<dbReference type="AlphaFoldDB" id="A0A191ZKJ7"/>
<dbReference type="InterPro" id="IPR006376">
    <property type="entry name" value="Cu-R_CopA"/>
</dbReference>
<evidence type="ECO:0000259" key="5">
    <source>
        <dbReference type="Pfam" id="PF07731"/>
    </source>
</evidence>
<reference evidence="7 8" key="1">
    <citation type="submission" date="2016-06" db="EMBL/GenBank/DDBJ databases">
        <title>Insight into the functional genes involving in sulfur oxidation in Pearl River water.</title>
        <authorList>
            <person name="Luo J."/>
            <person name="Tan X."/>
            <person name="Lin W."/>
        </authorList>
    </citation>
    <scope>NUCLEOTIDE SEQUENCE [LARGE SCALE GENOMIC DNA]</scope>
    <source>
        <strain evidence="7 8">LS2</strain>
    </source>
</reference>
<sequence length="712" mass="78311">MRKNPNRPGSTASGQQPDASRRIFLQGLVAGGVMSALGLNPARALAADGQPAANVLRGTEFDLVIEEMPVNFTGQPRPAMTINGSIPGPTLRWREGDVVTLRVTNRLKVSTSLHWHGIILPFEMDGVPGLTYAGIAPGTTFTYRFRVQQSGTYWYHSHSGFQEQNAVYGAIVIDPANADRVAYDRDHVVMLNDWSDASPDFIFNRLKTADGYYNYVKPDLMDLIRQSEKMGFGAAIEDRLMWDRMRMSPRDLLDVTGATYTYLMNGSTPAADWTALFRPGEKIRLRFINGSSMSYFDVRIPGLKMTVVAADGQDVHPVTVDEFRIGVAETFDVIVEPASDQAYCVFAQALDRSGYARGTLTPHTDLRAPVPPMDPVPTLTMADMGMDMSGMDMSGMDMSGMDMGGMDMGGMNRHGQPMNGMAMGDQKSMAGMAGMNHDQSAHPGMASMNMGGQSKQGMAMDQPKPMSGMGGMNHDHNAHPGMADMDMSGQSKQGMAMGAQKPMSGMAGMDQEASMHQPMPHNPMDLPGLHNRQLKDGMLKIDWHPETEHGVGVGMKAQQVSMSLNDPGAGLRNNGRRVLTYGDLRGIDGPISPREPERGIELHLTGNMERYIWGFNGVSYRDATPVELKYGETVRVVLINDTMMNHPIHLHGMWSELENDRGEYLARKHTLSVAPGHAISYRVHANAIGRWAYHCHLLYHMNAGMFREVRVV</sequence>
<dbReference type="InterPro" id="IPR011707">
    <property type="entry name" value="Cu-oxidase-like_N"/>
</dbReference>
<dbReference type="Pfam" id="PF07732">
    <property type="entry name" value="Cu-oxidase_3"/>
    <property type="match status" value="1"/>
</dbReference>
<dbReference type="GO" id="GO:0005507">
    <property type="term" value="F:copper ion binding"/>
    <property type="evidence" value="ECO:0007669"/>
    <property type="project" value="InterPro"/>
</dbReference>
<dbReference type="Proteomes" id="UP000078596">
    <property type="component" value="Chromosome"/>
</dbReference>
<evidence type="ECO:0000313" key="7">
    <source>
        <dbReference type="EMBL" id="ANJ68372.1"/>
    </source>
</evidence>
<dbReference type="InterPro" id="IPR034282">
    <property type="entry name" value="CuRO_2_CopA"/>
</dbReference>
<protein>
    <recommendedName>
        <fullName evidence="9">Copper oxidase</fullName>
    </recommendedName>
</protein>
<dbReference type="PROSITE" id="PS00080">
    <property type="entry name" value="MULTICOPPER_OXIDASE2"/>
    <property type="match status" value="1"/>
</dbReference>
<dbReference type="InterPro" id="IPR034279">
    <property type="entry name" value="CuRO_3_CopA"/>
</dbReference>
<keyword evidence="1" id="KW-0479">Metal-binding</keyword>
<dbReference type="CDD" id="cd13896">
    <property type="entry name" value="CuRO_3_CopA"/>
    <property type="match status" value="1"/>
</dbReference>
<dbReference type="InterPro" id="IPR045087">
    <property type="entry name" value="Cu-oxidase_fam"/>
</dbReference>
<keyword evidence="3" id="KW-0186">Copper</keyword>
<gene>
    <name evidence="7" type="ORF">A9404_08330</name>
</gene>
<dbReference type="PANTHER" id="PTHR11709:SF394">
    <property type="entry name" value="FI03373P-RELATED"/>
    <property type="match status" value="1"/>
</dbReference>
<accession>A0A191ZKJ7</accession>
<dbReference type="Gene3D" id="2.60.40.420">
    <property type="entry name" value="Cupredoxins - blue copper proteins"/>
    <property type="match status" value="3"/>
</dbReference>
<dbReference type="PANTHER" id="PTHR11709">
    <property type="entry name" value="MULTI-COPPER OXIDASE"/>
    <property type="match status" value="1"/>
</dbReference>
<evidence type="ECO:0008006" key="9">
    <source>
        <dbReference type="Google" id="ProtNLM"/>
    </source>
</evidence>
<dbReference type="CDD" id="cd13874">
    <property type="entry name" value="CuRO_2_CopA"/>
    <property type="match status" value="1"/>
</dbReference>
<dbReference type="InterPro" id="IPR034284">
    <property type="entry name" value="CuRO_1_CopA"/>
</dbReference>
<feature type="domain" description="Plastocyanin-like" evidence="4">
    <location>
        <begin position="256"/>
        <end position="351"/>
    </location>
</feature>
<dbReference type="NCBIfam" id="TIGR01480">
    <property type="entry name" value="copper_res_A"/>
    <property type="match status" value="1"/>
</dbReference>
<dbReference type="PROSITE" id="PS51318">
    <property type="entry name" value="TAT"/>
    <property type="match status" value="1"/>
</dbReference>
<dbReference type="Pfam" id="PF07731">
    <property type="entry name" value="Cu-oxidase_2"/>
    <property type="match status" value="1"/>
</dbReference>
<dbReference type="Pfam" id="PF00394">
    <property type="entry name" value="Cu-oxidase"/>
    <property type="match status" value="1"/>
</dbReference>
<evidence type="ECO:0000256" key="1">
    <source>
        <dbReference type="ARBA" id="ARBA00022723"/>
    </source>
</evidence>
<dbReference type="STRING" id="1860122.A9404_08330"/>
<dbReference type="GO" id="GO:0042597">
    <property type="term" value="C:periplasmic space"/>
    <property type="evidence" value="ECO:0007669"/>
    <property type="project" value="InterPro"/>
</dbReference>
<dbReference type="CDD" id="cd13848">
    <property type="entry name" value="CuRO_1_CopA"/>
    <property type="match status" value="1"/>
</dbReference>
<dbReference type="SUPFAM" id="SSF49503">
    <property type="entry name" value="Cupredoxins"/>
    <property type="match status" value="3"/>
</dbReference>
<evidence type="ECO:0000259" key="4">
    <source>
        <dbReference type="Pfam" id="PF00394"/>
    </source>
</evidence>
<dbReference type="InterPro" id="IPR011706">
    <property type="entry name" value="Cu-oxidase_C"/>
</dbReference>
<dbReference type="EMBL" id="CP016027">
    <property type="protein sequence ID" value="ANJ68372.1"/>
    <property type="molecule type" value="Genomic_DNA"/>
</dbReference>
<dbReference type="InterPro" id="IPR001117">
    <property type="entry name" value="Cu-oxidase_2nd"/>
</dbReference>
<feature type="domain" description="Plastocyanin-like" evidence="5">
    <location>
        <begin position="596"/>
        <end position="711"/>
    </location>
</feature>
<evidence type="ECO:0000259" key="6">
    <source>
        <dbReference type="Pfam" id="PF07732"/>
    </source>
</evidence>